<dbReference type="EMBL" id="SRLO01000403">
    <property type="protein sequence ID" value="TNN57528.1"/>
    <property type="molecule type" value="Genomic_DNA"/>
</dbReference>
<keyword evidence="3" id="KW-1185">Reference proteome</keyword>
<protein>
    <submittedName>
        <fullName evidence="2">Uncharacterized protein</fullName>
    </submittedName>
</protein>
<dbReference type="AlphaFoldDB" id="A0A4Z2GVE1"/>
<evidence type="ECO:0000313" key="3">
    <source>
        <dbReference type="Proteomes" id="UP000314294"/>
    </source>
</evidence>
<evidence type="ECO:0000256" key="1">
    <source>
        <dbReference type="SAM" id="MobiDB-lite"/>
    </source>
</evidence>
<name>A0A4Z2GVE1_9TELE</name>
<organism evidence="2 3">
    <name type="scientific">Liparis tanakae</name>
    <name type="common">Tanaka's snailfish</name>
    <dbReference type="NCBI Taxonomy" id="230148"/>
    <lineage>
        <taxon>Eukaryota</taxon>
        <taxon>Metazoa</taxon>
        <taxon>Chordata</taxon>
        <taxon>Craniata</taxon>
        <taxon>Vertebrata</taxon>
        <taxon>Euteleostomi</taxon>
        <taxon>Actinopterygii</taxon>
        <taxon>Neopterygii</taxon>
        <taxon>Teleostei</taxon>
        <taxon>Neoteleostei</taxon>
        <taxon>Acanthomorphata</taxon>
        <taxon>Eupercaria</taxon>
        <taxon>Perciformes</taxon>
        <taxon>Cottioidei</taxon>
        <taxon>Cottales</taxon>
        <taxon>Liparidae</taxon>
        <taxon>Liparis</taxon>
    </lineage>
</organism>
<accession>A0A4Z2GVE1</accession>
<proteinExistence type="predicted"/>
<dbReference type="Proteomes" id="UP000314294">
    <property type="component" value="Unassembled WGS sequence"/>
</dbReference>
<feature type="compositionally biased region" description="Basic and acidic residues" evidence="1">
    <location>
        <begin position="10"/>
        <end position="19"/>
    </location>
</feature>
<reference evidence="2 3" key="1">
    <citation type="submission" date="2019-03" db="EMBL/GenBank/DDBJ databases">
        <title>First draft genome of Liparis tanakae, snailfish: a comprehensive survey of snailfish specific genes.</title>
        <authorList>
            <person name="Kim W."/>
            <person name="Song I."/>
            <person name="Jeong J.-H."/>
            <person name="Kim D."/>
            <person name="Kim S."/>
            <person name="Ryu S."/>
            <person name="Song J.Y."/>
            <person name="Lee S.K."/>
        </authorList>
    </citation>
    <scope>NUCLEOTIDE SEQUENCE [LARGE SCALE GENOMIC DNA]</scope>
    <source>
        <tissue evidence="2">Muscle</tissue>
    </source>
</reference>
<gene>
    <name evidence="2" type="ORF">EYF80_032252</name>
</gene>
<comment type="caution">
    <text evidence="2">The sequence shown here is derived from an EMBL/GenBank/DDBJ whole genome shotgun (WGS) entry which is preliminary data.</text>
</comment>
<evidence type="ECO:0000313" key="2">
    <source>
        <dbReference type="EMBL" id="TNN57528.1"/>
    </source>
</evidence>
<sequence>MRCCLLRPQGEGRREEGVGSRKLGVGSREEGGGSKGVVAPSCRLDVSCARARRFKRSRRIQTGLPSAAHRDPLFLSVAPSNYAARVTSSSSDPAEGPLSKAPILYQLQRCRGRMNATPDLPRGAVFAHSD</sequence>
<feature type="region of interest" description="Disordered" evidence="1">
    <location>
        <begin position="1"/>
        <end position="36"/>
    </location>
</feature>